<dbReference type="AlphaFoldDB" id="A0A848H5T8"/>
<dbReference type="RefSeq" id="WP_169417307.1">
    <property type="nucleotide sequence ID" value="NZ_JABBFX010000001.1"/>
</dbReference>
<sequence>MSKKLLALAAAALCATGAMAHESAVRYLTQNYERACPVGYVQQRYQCVPVAAIDSNGYSASDYRRYERLQRRNVSPEDYRAHLAMQQLQQLQNPGANP</sequence>
<gene>
    <name evidence="2" type="ORF">HHL11_04850</name>
</gene>
<comment type="caution">
    <text evidence="2">The sequence shown here is derived from an EMBL/GenBank/DDBJ whole genome shotgun (WGS) entry which is preliminary data.</text>
</comment>
<dbReference type="Proteomes" id="UP000541185">
    <property type="component" value="Unassembled WGS sequence"/>
</dbReference>
<evidence type="ECO:0000313" key="2">
    <source>
        <dbReference type="EMBL" id="NML43068.1"/>
    </source>
</evidence>
<evidence type="ECO:0008006" key="4">
    <source>
        <dbReference type="Google" id="ProtNLM"/>
    </source>
</evidence>
<protein>
    <recommendedName>
        <fullName evidence="4">DUF4148 domain-containing protein</fullName>
    </recommendedName>
</protein>
<evidence type="ECO:0000313" key="3">
    <source>
        <dbReference type="Proteomes" id="UP000541185"/>
    </source>
</evidence>
<proteinExistence type="predicted"/>
<dbReference type="EMBL" id="JABBFX010000001">
    <property type="protein sequence ID" value="NML43068.1"/>
    <property type="molecule type" value="Genomic_DNA"/>
</dbReference>
<feature type="signal peptide" evidence="1">
    <location>
        <begin position="1"/>
        <end position="20"/>
    </location>
</feature>
<reference evidence="2 3" key="1">
    <citation type="submission" date="2020-04" db="EMBL/GenBank/DDBJ databases">
        <title>Ramlibacter sp. G-1-2-2 isolated from soil.</title>
        <authorList>
            <person name="Dahal R.H."/>
        </authorList>
    </citation>
    <scope>NUCLEOTIDE SEQUENCE [LARGE SCALE GENOMIC DNA]</scope>
    <source>
        <strain evidence="2 3">G-1-2-2</strain>
    </source>
</reference>
<organism evidence="2 3">
    <name type="scientific">Ramlibacter agri</name>
    <dbReference type="NCBI Taxonomy" id="2728837"/>
    <lineage>
        <taxon>Bacteria</taxon>
        <taxon>Pseudomonadati</taxon>
        <taxon>Pseudomonadota</taxon>
        <taxon>Betaproteobacteria</taxon>
        <taxon>Burkholderiales</taxon>
        <taxon>Comamonadaceae</taxon>
        <taxon>Ramlibacter</taxon>
    </lineage>
</organism>
<name>A0A848H5T8_9BURK</name>
<keyword evidence="1" id="KW-0732">Signal</keyword>
<accession>A0A848H5T8</accession>
<keyword evidence="3" id="KW-1185">Reference proteome</keyword>
<feature type="chain" id="PRO_5032361553" description="DUF4148 domain-containing protein" evidence="1">
    <location>
        <begin position="21"/>
        <end position="98"/>
    </location>
</feature>
<evidence type="ECO:0000256" key="1">
    <source>
        <dbReference type="SAM" id="SignalP"/>
    </source>
</evidence>